<keyword evidence="4" id="KW-0067">ATP-binding</keyword>
<evidence type="ECO:0000256" key="6">
    <source>
        <dbReference type="SAM" id="Phobius"/>
    </source>
</evidence>
<organism evidence="7 8">
    <name type="scientific">Nasonia vitripennis</name>
    <name type="common">Parasitic wasp</name>
    <dbReference type="NCBI Taxonomy" id="7425"/>
    <lineage>
        <taxon>Eukaryota</taxon>
        <taxon>Metazoa</taxon>
        <taxon>Ecdysozoa</taxon>
        <taxon>Arthropoda</taxon>
        <taxon>Hexapoda</taxon>
        <taxon>Insecta</taxon>
        <taxon>Pterygota</taxon>
        <taxon>Neoptera</taxon>
        <taxon>Endopterygota</taxon>
        <taxon>Hymenoptera</taxon>
        <taxon>Apocrita</taxon>
        <taxon>Proctotrupomorpha</taxon>
        <taxon>Chalcidoidea</taxon>
        <taxon>Pteromalidae</taxon>
        <taxon>Pteromalinae</taxon>
        <taxon>Nasonia</taxon>
    </lineage>
</organism>
<comment type="similarity">
    <text evidence="1">Belongs to the GDA1/CD39 NTPase family.</text>
</comment>
<dbReference type="OrthoDB" id="6372431at2759"/>
<dbReference type="InParanoid" id="A0A7M7HDF3"/>
<name>A0A7M7HDF3_NASVI</name>
<keyword evidence="4" id="KW-0547">Nucleotide-binding</keyword>
<accession>A0A7M7HDF3</accession>
<proteinExistence type="inferred from homology"/>
<evidence type="ECO:0000256" key="4">
    <source>
        <dbReference type="PIRSR" id="PIRSR600407-2"/>
    </source>
</evidence>
<dbReference type="GO" id="GO:0005524">
    <property type="term" value="F:ATP binding"/>
    <property type="evidence" value="ECO:0007669"/>
    <property type="project" value="UniProtKB-KW"/>
</dbReference>
<protein>
    <recommendedName>
        <fullName evidence="9">Ectonucleoside triphosphate diphosphohydrolase 5</fullName>
    </recommendedName>
</protein>
<evidence type="ECO:0000313" key="8">
    <source>
        <dbReference type="Proteomes" id="UP000002358"/>
    </source>
</evidence>
<dbReference type="Gene3D" id="3.30.420.150">
    <property type="entry name" value="Exopolyphosphatase. Domain 2"/>
    <property type="match status" value="1"/>
</dbReference>
<keyword evidence="6" id="KW-0472">Membrane</keyword>
<keyword evidence="6" id="KW-0812">Transmembrane</keyword>
<dbReference type="SMR" id="A0A7M7HDF3"/>
<evidence type="ECO:0008006" key="9">
    <source>
        <dbReference type="Google" id="ProtNLM"/>
    </source>
</evidence>
<dbReference type="GO" id="GO:0016787">
    <property type="term" value="F:hydrolase activity"/>
    <property type="evidence" value="ECO:0007669"/>
    <property type="project" value="UniProtKB-KW"/>
</dbReference>
<evidence type="ECO:0000256" key="3">
    <source>
        <dbReference type="PIRSR" id="PIRSR600407-1"/>
    </source>
</evidence>
<keyword evidence="2" id="KW-0378">Hydrolase</keyword>
<feature type="active site" description="Proton acceptor" evidence="3">
    <location>
        <position position="215"/>
    </location>
</feature>
<keyword evidence="6" id="KW-1133">Transmembrane helix</keyword>
<dbReference type="Gene3D" id="3.30.420.40">
    <property type="match status" value="1"/>
</dbReference>
<dbReference type="InterPro" id="IPR000407">
    <property type="entry name" value="GDA1_CD39_NTPase"/>
</dbReference>
<dbReference type="PANTHER" id="PTHR11782:SF127">
    <property type="entry name" value="NTPASE, ISOFORM F"/>
    <property type="match status" value="1"/>
</dbReference>
<dbReference type="FunCoup" id="A0A7M7HDF3">
    <property type="interactions" value="1054"/>
</dbReference>
<dbReference type="AlphaFoldDB" id="A0A7M7HDF3"/>
<feature type="compositionally biased region" description="Polar residues" evidence="5">
    <location>
        <begin position="1"/>
        <end position="13"/>
    </location>
</feature>
<feature type="binding site" evidence="4">
    <location>
        <begin position="251"/>
        <end position="255"/>
    </location>
    <ligand>
        <name>ATP</name>
        <dbReference type="ChEBI" id="CHEBI:30616"/>
    </ligand>
</feature>
<dbReference type="EnsemblMetazoa" id="XM_008211785">
    <property type="protein sequence ID" value="XP_008210007"/>
    <property type="gene ID" value="LOC100678150"/>
</dbReference>
<dbReference type="CDD" id="cd24046">
    <property type="entry name" value="ASKHA_NBD_NTPDase5-like"/>
    <property type="match status" value="1"/>
</dbReference>
<dbReference type="PANTHER" id="PTHR11782">
    <property type="entry name" value="ADENOSINE/GUANOSINE DIPHOSPHATASE"/>
    <property type="match status" value="1"/>
</dbReference>
<reference evidence="7" key="1">
    <citation type="submission" date="2021-01" db="UniProtKB">
        <authorList>
            <consortium name="EnsemblMetazoa"/>
        </authorList>
    </citation>
    <scope>IDENTIFICATION</scope>
</reference>
<sequence length="508" mass="56343">MSSSPMDDSNVSKGQGAKDHTNTYVKDTSGERSSRMLRRQCWSKRKYLTIAGVLAVLFLIYIGLANDVKPLRLGSKAIDNLAISLNLHKPFYVVIIDAGSTASRVIAFTFHVSVVNGQLILDDELFYETKPGLSSYAKNPKDVKQSLDILLQKAKGKIPKLEWSRTPLSMRATAGLRLLPGHRAQDILEECKKVFNNSGFKVSEDSVAIMEGSDEGIFAWFTANFLLERFPKSGSSAEYATNTVAALDLGGGSTQVTYAITPTMMEKQAEELAAHEKNLYNINAFDRNISVFTQSFLGMGLMAARKEILMHADNYKNDSKKPDFTASSSGLIELRAECINPIISGVEWNYGGKNYLVKGPLNGSHKIIKTQNFAGTDEDRPIVRFSTCLDIIKKVVNAAIPHDLPNLEEHEIYAFSYYFERATEVGLIDPFAGGVITIESLYKAALETCEYPNTDQPFMCLDLSFIYTLLHDGFGLDTKTKIFLRKKVNGHEMSWALGAAFNVLQKES</sequence>
<dbReference type="Pfam" id="PF01150">
    <property type="entry name" value="GDA1_CD39"/>
    <property type="match status" value="2"/>
</dbReference>
<evidence type="ECO:0000256" key="1">
    <source>
        <dbReference type="ARBA" id="ARBA00009283"/>
    </source>
</evidence>
<gene>
    <name evidence="7" type="primary">100678150</name>
</gene>
<keyword evidence="8" id="KW-1185">Reference proteome</keyword>
<evidence type="ECO:0000256" key="5">
    <source>
        <dbReference type="SAM" id="MobiDB-lite"/>
    </source>
</evidence>
<evidence type="ECO:0000313" key="7">
    <source>
        <dbReference type="EnsemblMetazoa" id="XP_008210007"/>
    </source>
</evidence>
<feature type="region of interest" description="Disordered" evidence="5">
    <location>
        <begin position="1"/>
        <end position="31"/>
    </location>
</feature>
<feature type="transmembrane region" description="Helical" evidence="6">
    <location>
        <begin position="47"/>
        <end position="64"/>
    </location>
</feature>
<dbReference type="Proteomes" id="UP000002358">
    <property type="component" value="Chromosome 4"/>
</dbReference>
<evidence type="ECO:0000256" key="2">
    <source>
        <dbReference type="ARBA" id="ARBA00022801"/>
    </source>
</evidence>